<dbReference type="SUPFAM" id="SSF144091">
    <property type="entry name" value="Rhomboid-like"/>
    <property type="match status" value="1"/>
</dbReference>
<evidence type="ECO:0000256" key="7">
    <source>
        <dbReference type="ARBA" id="ARBA00022989"/>
    </source>
</evidence>
<protein>
    <submittedName>
        <fullName evidence="11">Rhomboid-like protein</fullName>
    </submittedName>
</protein>
<name>A0A2I0WSI1_9ASPA</name>
<evidence type="ECO:0000313" key="12">
    <source>
        <dbReference type="Proteomes" id="UP000233837"/>
    </source>
</evidence>
<keyword evidence="4 9" id="KW-0812">Transmembrane</keyword>
<feature type="transmembrane region" description="Helical" evidence="9">
    <location>
        <begin position="129"/>
        <end position="147"/>
    </location>
</feature>
<evidence type="ECO:0000256" key="2">
    <source>
        <dbReference type="ARBA" id="ARBA00009045"/>
    </source>
</evidence>
<dbReference type="InterPro" id="IPR050925">
    <property type="entry name" value="Rhomboid_protease_S54"/>
</dbReference>
<reference evidence="11 12" key="1">
    <citation type="journal article" date="2016" name="Sci. Rep.">
        <title>The Dendrobium catenatum Lindl. genome sequence provides insights into polysaccharide synthase, floral development and adaptive evolution.</title>
        <authorList>
            <person name="Zhang G.Q."/>
            <person name="Xu Q."/>
            <person name="Bian C."/>
            <person name="Tsai W.C."/>
            <person name="Yeh C.M."/>
            <person name="Liu K.W."/>
            <person name="Yoshida K."/>
            <person name="Zhang L.S."/>
            <person name="Chang S.B."/>
            <person name="Chen F."/>
            <person name="Shi Y."/>
            <person name="Su Y.Y."/>
            <person name="Zhang Y.Q."/>
            <person name="Chen L.J."/>
            <person name="Yin Y."/>
            <person name="Lin M."/>
            <person name="Huang H."/>
            <person name="Deng H."/>
            <person name="Wang Z.W."/>
            <person name="Zhu S.L."/>
            <person name="Zhao X."/>
            <person name="Deng C."/>
            <person name="Niu S.C."/>
            <person name="Huang J."/>
            <person name="Wang M."/>
            <person name="Liu G.H."/>
            <person name="Yang H.J."/>
            <person name="Xiao X.J."/>
            <person name="Hsiao Y.Y."/>
            <person name="Wu W.L."/>
            <person name="Chen Y.Y."/>
            <person name="Mitsuda N."/>
            <person name="Ohme-Takagi M."/>
            <person name="Luo Y.B."/>
            <person name="Van de Peer Y."/>
            <person name="Liu Z.J."/>
        </authorList>
    </citation>
    <scope>NUCLEOTIDE SEQUENCE [LARGE SCALE GENOMIC DNA]</scope>
    <source>
        <tissue evidence="11">The whole plant</tissue>
    </source>
</reference>
<feature type="transmembrane region" description="Helical" evidence="9">
    <location>
        <begin position="210"/>
        <end position="229"/>
    </location>
</feature>
<keyword evidence="8 9" id="KW-0472">Membrane</keyword>
<feature type="transmembrane region" description="Helical" evidence="9">
    <location>
        <begin position="265"/>
        <end position="284"/>
    </location>
</feature>
<keyword evidence="6" id="KW-0809">Transit peptide</keyword>
<evidence type="ECO:0000256" key="6">
    <source>
        <dbReference type="ARBA" id="ARBA00022946"/>
    </source>
</evidence>
<keyword evidence="3" id="KW-0645">Protease</keyword>
<feature type="transmembrane region" description="Helical" evidence="9">
    <location>
        <begin position="296"/>
        <end position="315"/>
    </location>
</feature>
<dbReference type="EMBL" id="KZ502445">
    <property type="protein sequence ID" value="PKU78620.1"/>
    <property type="molecule type" value="Genomic_DNA"/>
</dbReference>
<keyword evidence="12" id="KW-1185">Reference proteome</keyword>
<dbReference type="Gene3D" id="1.20.1540.10">
    <property type="entry name" value="Rhomboid-like"/>
    <property type="match status" value="1"/>
</dbReference>
<dbReference type="PANTHER" id="PTHR43731:SF14">
    <property type="entry name" value="PRESENILIN-ASSOCIATED RHOMBOID-LIKE PROTEIN, MITOCHONDRIAL"/>
    <property type="match status" value="1"/>
</dbReference>
<sequence length="320" mass="35665">MQRLLHLNKFLLRRSAATAAESGGFSYDAHLRPLSRSLEPVPSSLVLRESFQQRLAGSGNFSFTFCNWFFMRQILGRRTYASTSGITSHLSVGAQLLKFSFLQRKGFGAWKSSGFWRSYGRNVPTSDEVVLGLIGTNVAIYFLWQFADLSFMRKHFVISLENLKSGSLHTMLTSAFSHSELDHLVTNMIGLYFFGTNISRLFGPAFLLKLYVAGALGGSVFFLLHRAYLESTNPFHWRAHALGASAAVNAIILLDVFLFPKNIYYVNLVIPVPAILMGAFIIGSDLWRIKKGDDNISGSAHMGGAFVALLTWVALKKGWF</sequence>
<dbReference type="AlphaFoldDB" id="A0A2I0WSI1"/>
<keyword evidence="7 9" id="KW-1133">Transmembrane helix</keyword>
<comment type="similarity">
    <text evidence="2">Belongs to the peptidase S54 family.</text>
</comment>
<comment type="subcellular location">
    <subcellularLocation>
        <location evidence="1">Membrane</location>
        <topology evidence="1">Multi-pass membrane protein</topology>
    </subcellularLocation>
</comment>
<evidence type="ECO:0000313" key="11">
    <source>
        <dbReference type="EMBL" id="PKU78620.1"/>
    </source>
</evidence>
<reference evidence="11 12" key="2">
    <citation type="journal article" date="2017" name="Nature">
        <title>The Apostasia genome and the evolution of orchids.</title>
        <authorList>
            <person name="Zhang G.Q."/>
            <person name="Liu K.W."/>
            <person name="Li Z."/>
            <person name="Lohaus R."/>
            <person name="Hsiao Y.Y."/>
            <person name="Niu S.C."/>
            <person name="Wang J.Y."/>
            <person name="Lin Y.C."/>
            <person name="Xu Q."/>
            <person name="Chen L.J."/>
            <person name="Yoshida K."/>
            <person name="Fujiwara S."/>
            <person name="Wang Z.W."/>
            <person name="Zhang Y.Q."/>
            <person name="Mitsuda N."/>
            <person name="Wang M."/>
            <person name="Liu G.H."/>
            <person name="Pecoraro L."/>
            <person name="Huang H.X."/>
            <person name="Xiao X.J."/>
            <person name="Lin M."/>
            <person name="Wu X.Y."/>
            <person name="Wu W.L."/>
            <person name="Chen Y.Y."/>
            <person name="Chang S.B."/>
            <person name="Sakamoto S."/>
            <person name="Ohme-Takagi M."/>
            <person name="Yagi M."/>
            <person name="Zeng S.J."/>
            <person name="Shen C.Y."/>
            <person name="Yeh C.M."/>
            <person name="Luo Y.B."/>
            <person name="Tsai W.C."/>
            <person name="Van de Peer Y."/>
            <person name="Liu Z.J."/>
        </authorList>
    </citation>
    <scope>NUCLEOTIDE SEQUENCE [LARGE SCALE GENOMIC DNA]</scope>
    <source>
        <tissue evidence="11">The whole plant</tissue>
    </source>
</reference>
<gene>
    <name evidence="11" type="ORF">MA16_Dca014885</name>
</gene>
<feature type="transmembrane region" description="Helical" evidence="9">
    <location>
        <begin position="241"/>
        <end position="259"/>
    </location>
</feature>
<proteinExistence type="inferred from homology"/>
<evidence type="ECO:0000256" key="3">
    <source>
        <dbReference type="ARBA" id="ARBA00022670"/>
    </source>
</evidence>
<dbReference type="OrthoDB" id="418595at2759"/>
<accession>A0A2I0WSI1</accession>
<dbReference type="InterPro" id="IPR035952">
    <property type="entry name" value="Rhomboid-like_sf"/>
</dbReference>
<dbReference type="FunFam" id="1.20.1540.10:FF:000018">
    <property type="entry name" value="RHOMBOID-like protein 12, mitochondrial"/>
    <property type="match status" value="1"/>
</dbReference>
<dbReference type="InterPro" id="IPR022764">
    <property type="entry name" value="Peptidase_S54_rhomboid_dom"/>
</dbReference>
<keyword evidence="5" id="KW-0378">Hydrolase</keyword>
<dbReference type="PANTHER" id="PTHR43731">
    <property type="entry name" value="RHOMBOID PROTEASE"/>
    <property type="match status" value="1"/>
</dbReference>
<organism evidence="11 12">
    <name type="scientific">Dendrobium catenatum</name>
    <dbReference type="NCBI Taxonomy" id="906689"/>
    <lineage>
        <taxon>Eukaryota</taxon>
        <taxon>Viridiplantae</taxon>
        <taxon>Streptophyta</taxon>
        <taxon>Embryophyta</taxon>
        <taxon>Tracheophyta</taxon>
        <taxon>Spermatophyta</taxon>
        <taxon>Magnoliopsida</taxon>
        <taxon>Liliopsida</taxon>
        <taxon>Asparagales</taxon>
        <taxon>Orchidaceae</taxon>
        <taxon>Epidendroideae</taxon>
        <taxon>Malaxideae</taxon>
        <taxon>Dendrobiinae</taxon>
        <taxon>Dendrobium</taxon>
    </lineage>
</organism>
<evidence type="ECO:0000256" key="5">
    <source>
        <dbReference type="ARBA" id="ARBA00022801"/>
    </source>
</evidence>
<evidence type="ECO:0000256" key="4">
    <source>
        <dbReference type="ARBA" id="ARBA00022692"/>
    </source>
</evidence>
<dbReference type="Pfam" id="PF01694">
    <property type="entry name" value="Rhomboid"/>
    <property type="match status" value="1"/>
</dbReference>
<dbReference type="GO" id="GO:0006508">
    <property type="term" value="P:proteolysis"/>
    <property type="evidence" value="ECO:0007669"/>
    <property type="project" value="UniProtKB-KW"/>
</dbReference>
<dbReference type="STRING" id="906689.A0A2I0WSI1"/>
<evidence type="ECO:0000256" key="9">
    <source>
        <dbReference type="SAM" id="Phobius"/>
    </source>
</evidence>
<evidence type="ECO:0000259" key="10">
    <source>
        <dbReference type="Pfam" id="PF01694"/>
    </source>
</evidence>
<dbReference type="GO" id="GO:0004252">
    <property type="term" value="F:serine-type endopeptidase activity"/>
    <property type="evidence" value="ECO:0007669"/>
    <property type="project" value="InterPro"/>
</dbReference>
<evidence type="ECO:0000256" key="8">
    <source>
        <dbReference type="ARBA" id="ARBA00023136"/>
    </source>
</evidence>
<dbReference type="GO" id="GO:0016020">
    <property type="term" value="C:membrane"/>
    <property type="evidence" value="ECO:0007669"/>
    <property type="project" value="UniProtKB-SubCell"/>
</dbReference>
<evidence type="ECO:0000256" key="1">
    <source>
        <dbReference type="ARBA" id="ARBA00004141"/>
    </source>
</evidence>
<feature type="domain" description="Peptidase S54 rhomboid" evidence="10">
    <location>
        <begin position="166"/>
        <end position="312"/>
    </location>
</feature>
<dbReference type="Proteomes" id="UP000233837">
    <property type="component" value="Unassembled WGS sequence"/>
</dbReference>